<protein>
    <recommendedName>
        <fullName evidence="3">F-box domain-containing protein</fullName>
    </recommendedName>
</protein>
<organism evidence="1 2">
    <name type="scientific">Postia placenta MAD-698-R-SB12</name>
    <dbReference type="NCBI Taxonomy" id="670580"/>
    <lineage>
        <taxon>Eukaryota</taxon>
        <taxon>Fungi</taxon>
        <taxon>Dikarya</taxon>
        <taxon>Basidiomycota</taxon>
        <taxon>Agaricomycotina</taxon>
        <taxon>Agaricomycetes</taxon>
        <taxon>Polyporales</taxon>
        <taxon>Adustoporiaceae</taxon>
        <taxon>Rhodonia</taxon>
    </lineage>
</organism>
<keyword evidence="2" id="KW-1185">Reference proteome</keyword>
<name>A0A1X6MMQ5_9APHY</name>
<dbReference type="Proteomes" id="UP000194127">
    <property type="component" value="Unassembled WGS sequence"/>
</dbReference>
<sequence length="413" mass="47214">MSVLWETMSGLAPLIYTLPPNHVDEYEEDSLQEPSEPGDPFGREYYMGVNRHRLESNARLALNTRRLDHYARFIKHVTIHNEDAYYATLHDLSIHKVSGYHLLPEVRTLDLHLDAVGGPEGIYMLLGPRVDAISVRVAKDDVGLRWTIVLFTKMFAICRNLQTLHVDFGDCHEDDICMILDTIRAARPSLTALHLGRKYWVYSRAMGSELIARLLRLISGTIRDFSSTLLINYVSVQSFSLFRNLQNLVIHLDENTTWYLTCPQAFSFPTLRSLEIITDFISEKTTLFIHRIRAEHLHTLAIFLMTSLVDGYWGACPARYLNKSLSTCAFSQTLSVVAIHPRHFANDGWRPPYSIMSPLLALPKLAALYLPRQWVADGVLETITETRPEIQLLEHCPLHPRIFPDIPDVPVSR</sequence>
<dbReference type="RefSeq" id="XP_024334157.1">
    <property type="nucleotide sequence ID" value="XM_024487071.1"/>
</dbReference>
<dbReference type="GeneID" id="36332020"/>
<evidence type="ECO:0008006" key="3">
    <source>
        <dbReference type="Google" id="ProtNLM"/>
    </source>
</evidence>
<evidence type="ECO:0000313" key="2">
    <source>
        <dbReference type="Proteomes" id="UP000194127"/>
    </source>
</evidence>
<evidence type="ECO:0000313" key="1">
    <source>
        <dbReference type="EMBL" id="OSX57363.1"/>
    </source>
</evidence>
<reference evidence="1 2" key="1">
    <citation type="submission" date="2017-04" db="EMBL/GenBank/DDBJ databases">
        <title>Genome Sequence of the Model Brown-Rot Fungus Postia placenta SB12.</title>
        <authorList>
            <consortium name="DOE Joint Genome Institute"/>
            <person name="Gaskell J."/>
            <person name="Kersten P."/>
            <person name="Larrondo L.F."/>
            <person name="Canessa P."/>
            <person name="Martinez D."/>
            <person name="Hibbett D."/>
            <person name="Schmoll M."/>
            <person name="Kubicek C.P."/>
            <person name="Martinez A.T."/>
            <person name="Yadav J."/>
            <person name="Master E."/>
            <person name="Magnuson J.K."/>
            <person name="James T."/>
            <person name="Yaver D."/>
            <person name="Berka R."/>
            <person name="Labutti K."/>
            <person name="Lipzen A."/>
            <person name="Aerts A."/>
            <person name="Barry K."/>
            <person name="Henrissat B."/>
            <person name="Blanchette R."/>
            <person name="Grigoriev I."/>
            <person name="Cullen D."/>
        </authorList>
    </citation>
    <scope>NUCLEOTIDE SEQUENCE [LARGE SCALE GENOMIC DNA]</scope>
    <source>
        <strain evidence="1 2">MAD-698-R-SB12</strain>
    </source>
</reference>
<dbReference type="AlphaFoldDB" id="A0A1X6MMQ5"/>
<dbReference type="EMBL" id="KZ110608">
    <property type="protein sequence ID" value="OSX57363.1"/>
    <property type="molecule type" value="Genomic_DNA"/>
</dbReference>
<gene>
    <name evidence="1" type="ORF">POSPLADRAFT_1156442</name>
</gene>
<accession>A0A1X6MMQ5</accession>
<proteinExistence type="predicted"/>